<evidence type="ECO:0000313" key="2">
    <source>
        <dbReference type="EMBL" id="AWL61027.1"/>
    </source>
</evidence>
<keyword evidence="2" id="KW-0614">Plasmid</keyword>
<evidence type="ECO:0000313" key="4">
    <source>
        <dbReference type="Proteomes" id="UP000245760"/>
    </source>
</evidence>
<sequence>MRHFRDVVFLILKVVFITNDARNFFAERTALSTRAHFRNDDELGFPQRIWIPRFAFTPACAFWEHDILVAYDVFKGGK</sequence>
<dbReference type="EMBL" id="CP029431">
    <property type="protein sequence ID" value="AWL61027.1"/>
    <property type="molecule type" value="Genomic_DNA"/>
</dbReference>
<geneLocation type="plasmid" evidence="3">
    <name>pkpc_cav2018-435</name>
</geneLocation>
<dbReference type="AlphaFoldDB" id="A0AAI8NJA9"/>
<geneLocation type="plasmid" evidence="2">
    <name>pKPC_CAV2018-435</name>
</geneLocation>
<name>A0AAI8NJA9_9ENTR</name>
<reference evidence="3 4" key="1">
    <citation type="submission" date="2018-05" db="EMBL/GenBank/DDBJ databases">
        <title>Klebsiella quasipneumonaiae provides a window into carbapenemase gene transfer, plasmid rearrangements and nosocomial acquisition from the hospital environment.</title>
        <authorList>
            <person name="Mathers A.J."/>
            <person name="Vegesana K."/>
            <person name="Stoesser N."/>
            <person name="Crook D."/>
            <person name="Vaughan A."/>
            <person name="Barry K."/>
            <person name="Parikh H."/>
            <person name="Sebra R."/>
            <person name="Kotay S."/>
            <person name="Walker A.S."/>
            <person name="Sheppard A.E."/>
        </authorList>
    </citation>
    <scope>NUCLEOTIDE SEQUENCE [LARGE SCALE GENOMIC DNA]</scope>
    <source>
        <strain evidence="1 4">CAV1947</strain>
        <strain evidence="2 3">CAV2018</strain>
        <plasmid evidence="1">pKPC_CAV1947-412</plasmid>
        <plasmid evidence="4">pkpc_cav1947-412</plasmid>
        <plasmid evidence="3">pkpc_cav2018-435</plasmid>
        <plasmid evidence="2">pKPC_CAV2018-435</plasmid>
    </source>
</reference>
<dbReference type="EMBL" id="CP029442">
    <property type="protein sequence ID" value="AWL55103.1"/>
    <property type="molecule type" value="Genomic_DNA"/>
</dbReference>
<evidence type="ECO:0000313" key="3">
    <source>
        <dbReference type="Proteomes" id="UP000245649"/>
    </source>
</evidence>
<keyword evidence="4" id="KW-1185">Reference proteome</keyword>
<proteinExistence type="predicted"/>
<dbReference type="Proteomes" id="UP000245760">
    <property type="component" value="Plasmid pKPC_CAV1947-412"/>
</dbReference>
<gene>
    <name evidence="2" type="ORF">DKC00_04465</name>
    <name evidence="1" type="ORF">DKC11_04305</name>
</gene>
<accession>A0AAI8NJA9</accession>
<protein>
    <submittedName>
        <fullName evidence="2">Uncharacterized protein</fullName>
    </submittedName>
</protein>
<evidence type="ECO:0000313" key="1">
    <source>
        <dbReference type="EMBL" id="AWL55103.1"/>
    </source>
</evidence>
<geneLocation type="plasmid" evidence="4">
    <name>pkpc_cav1947-412</name>
</geneLocation>
<organism evidence="2 3">
    <name type="scientific">Klebsiella quasipneumoniae</name>
    <dbReference type="NCBI Taxonomy" id="1463165"/>
    <lineage>
        <taxon>Bacteria</taxon>
        <taxon>Pseudomonadati</taxon>
        <taxon>Pseudomonadota</taxon>
        <taxon>Gammaproteobacteria</taxon>
        <taxon>Enterobacterales</taxon>
        <taxon>Enterobacteriaceae</taxon>
        <taxon>Klebsiella/Raoultella group</taxon>
        <taxon>Klebsiella</taxon>
        <taxon>Klebsiella pneumoniae complex</taxon>
    </lineage>
</organism>
<dbReference type="Proteomes" id="UP000245649">
    <property type="component" value="Plasmid pKPC_CAV2018-435"/>
</dbReference>
<geneLocation type="plasmid" evidence="1">
    <name>pKPC_CAV1947-412</name>
</geneLocation>